<dbReference type="Proteomes" id="UP001162972">
    <property type="component" value="Chromosome 12"/>
</dbReference>
<organism evidence="1 2">
    <name type="scientific">Salix udensis</name>
    <dbReference type="NCBI Taxonomy" id="889485"/>
    <lineage>
        <taxon>Eukaryota</taxon>
        <taxon>Viridiplantae</taxon>
        <taxon>Streptophyta</taxon>
        <taxon>Embryophyta</taxon>
        <taxon>Tracheophyta</taxon>
        <taxon>Spermatophyta</taxon>
        <taxon>Magnoliopsida</taxon>
        <taxon>eudicotyledons</taxon>
        <taxon>Gunneridae</taxon>
        <taxon>Pentapetalae</taxon>
        <taxon>rosids</taxon>
        <taxon>fabids</taxon>
        <taxon>Malpighiales</taxon>
        <taxon>Salicaceae</taxon>
        <taxon>Saliceae</taxon>
        <taxon>Salix</taxon>
    </lineage>
</organism>
<comment type="caution">
    <text evidence="1">The sequence shown here is derived from an EMBL/GenBank/DDBJ whole genome shotgun (WGS) entry which is preliminary data.</text>
</comment>
<gene>
    <name evidence="1" type="ORF">OIU84_001684</name>
</gene>
<keyword evidence="2" id="KW-1185">Reference proteome</keyword>
<evidence type="ECO:0000313" key="1">
    <source>
        <dbReference type="EMBL" id="KAJ6418356.1"/>
    </source>
</evidence>
<sequence>MVCEVAAGVYDWQLVPRKLTSNRQPRIGSVPADLALGKNSSASNGSVEVVGTVSGGTGLTALGSVAAGSVMAS</sequence>
<evidence type="ECO:0000313" key="2">
    <source>
        <dbReference type="Proteomes" id="UP001162972"/>
    </source>
</evidence>
<proteinExistence type="predicted"/>
<dbReference type="AlphaFoldDB" id="A0AAD6K7E1"/>
<accession>A0AAD6K7E1</accession>
<name>A0AAD6K7E1_9ROSI</name>
<protein>
    <submittedName>
        <fullName evidence="1">Uncharacterized protein</fullName>
    </submittedName>
</protein>
<dbReference type="EMBL" id="JAPFFJ010000010">
    <property type="protein sequence ID" value="KAJ6418356.1"/>
    <property type="molecule type" value="Genomic_DNA"/>
</dbReference>
<reference evidence="1 2" key="1">
    <citation type="journal article" date="2023" name="Int. J. Mol. Sci.">
        <title>De Novo Assembly and Annotation of 11 Diverse Shrub Willow (Salix) Genomes Reveals Novel Gene Organization in Sex-Linked Regions.</title>
        <authorList>
            <person name="Hyden B."/>
            <person name="Feng K."/>
            <person name="Yates T.B."/>
            <person name="Jawdy S."/>
            <person name="Cereghino C."/>
            <person name="Smart L.B."/>
            <person name="Muchero W."/>
        </authorList>
    </citation>
    <scope>NUCLEOTIDE SEQUENCE [LARGE SCALE GENOMIC DNA]</scope>
    <source>
        <tissue evidence="1">Shoot tip</tissue>
    </source>
</reference>